<protein>
    <submittedName>
        <fullName evidence="1">IpaB/EvcA family protein</fullName>
    </submittedName>
</protein>
<sequence>MSDFKPNAQTQSLLNVVNRFFPGKVSVQFIGHQKSGFVRHDQSQAVQDGSNIMIQINDMSAPNYTASHELLHLLMVLRGFPQVFFSLTTGNQKLDVQLKAMGMELYDIIAHFVVVNEQRKHHLITTDIEKMYLKGVYSSIKPEPKGKIDNEMEVRLATLLDAIVFYGNLYPVVRPRLMKDFPVSLKAAEHLYKVVTEKPTDSPFGMRRNVVKLFKAYDAQLKKWGLPPLQNTAYTTLTSVFSIRQLNLQVHQLFNIYHSELNDAETNRRAYVGFSKTDGQNSFVIPEPKGKQKPELFIQQLYGKTVKDLFKALKMPFIVR</sequence>
<accession>A0A4P6ZMQ0</accession>
<keyword evidence="2" id="KW-1185">Reference proteome</keyword>
<reference evidence="2" key="1">
    <citation type="submission" date="2018-12" db="EMBL/GenBank/DDBJ databases">
        <title>A new species of lactobacillus.</title>
        <authorList>
            <person name="Jian Y."/>
            <person name="Xin L."/>
            <person name="Hong Z.J."/>
            <person name="Ming L.Z."/>
            <person name="Hong X.Z."/>
        </authorList>
    </citation>
    <scope>NUCLEOTIDE SEQUENCE [LARGE SCALE GENOMIC DNA]</scope>
    <source>
        <strain evidence="2">HSLZ-75</strain>
    </source>
</reference>
<gene>
    <name evidence="1" type="ORF">ELX58_07270</name>
</gene>
<dbReference type="KEGG" id="lji:ELX58_07270"/>
<dbReference type="AlphaFoldDB" id="A0A4P6ZMQ0"/>
<dbReference type="OrthoDB" id="2246846at2"/>
<proteinExistence type="predicted"/>
<dbReference type="Proteomes" id="UP000294321">
    <property type="component" value="Chromosome"/>
</dbReference>
<evidence type="ECO:0000313" key="2">
    <source>
        <dbReference type="Proteomes" id="UP000294321"/>
    </source>
</evidence>
<dbReference type="RefSeq" id="WP_133442445.1">
    <property type="nucleotide sequence ID" value="NZ_CP034726.1"/>
</dbReference>
<name>A0A4P6ZMQ0_9LACO</name>
<dbReference type="EMBL" id="CP034726">
    <property type="protein sequence ID" value="QBP18887.1"/>
    <property type="molecule type" value="Genomic_DNA"/>
</dbReference>
<evidence type="ECO:0000313" key="1">
    <source>
        <dbReference type="EMBL" id="QBP18887.1"/>
    </source>
</evidence>
<organism evidence="1 2">
    <name type="scientific">Acetilactobacillus jinshanensis</name>
    <dbReference type="NCBI Taxonomy" id="1720083"/>
    <lineage>
        <taxon>Bacteria</taxon>
        <taxon>Bacillati</taxon>
        <taxon>Bacillota</taxon>
        <taxon>Bacilli</taxon>
        <taxon>Lactobacillales</taxon>
        <taxon>Lactobacillaceae</taxon>
        <taxon>Acetilactobacillus</taxon>
    </lineage>
</organism>